<protein>
    <submittedName>
        <fullName evidence="2">Uncharacterized protein</fullName>
    </submittedName>
</protein>
<proteinExistence type="predicted"/>
<evidence type="ECO:0000256" key="1">
    <source>
        <dbReference type="SAM" id="Phobius"/>
    </source>
</evidence>
<evidence type="ECO:0000313" key="3">
    <source>
        <dbReference type="Proteomes" id="UP000036955"/>
    </source>
</evidence>
<keyword evidence="1" id="KW-0472">Membrane</keyword>
<accession>A0A0L1MH04</accession>
<organism evidence="2 3">
    <name type="scientific">Pseudomonas syringae</name>
    <dbReference type="NCBI Taxonomy" id="317"/>
    <lineage>
        <taxon>Bacteria</taxon>
        <taxon>Pseudomonadati</taxon>
        <taxon>Pseudomonadota</taxon>
        <taxon>Gammaproteobacteria</taxon>
        <taxon>Pseudomonadales</taxon>
        <taxon>Pseudomonadaceae</taxon>
        <taxon>Pseudomonas</taxon>
    </lineage>
</organism>
<dbReference type="AlphaFoldDB" id="A0A0L1MH04"/>
<reference evidence="2 3" key="1">
    <citation type="submission" date="2015-06" db="EMBL/GenBank/DDBJ databases">
        <authorList>
            <person name="Hoefler B.C."/>
            <person name="Straight P.D."/>
        </authorList>
    </citation>
    <scope>NUCLEOTIDE SEQUENCE [LARGE SCALE GENOMIC DNA]</scope>
    <source>
        <strain evidence="2 3">Riq4</strain>
    </source>
</reference>
<dbReference type="EMBL" id="LFQK01000019">
    <property type="protein sequence ID" value="KNH27743.1"/>
    <property type="molecule type" value="Genomic_DNA"/>
</dbReference>
<feature type="transmembrane region" description="Helical" evidence="1">
    <location>
        <begin position="28"/>
        <end position="45"/>
    </location>
</feature>
<comment type="caution">
    <text evidence="2">The sequence shown here is derived from an EMBL/GenBank/DDBJ whole genome shotgun (WGS) entry which is preliminary data.</text>
</comment>
<evidence type="ECO:0000313" key="2">
    <source>
        <dbReference type="EMBL" id="KNH27743.1"/>
    </source>
</evidence>
<dbReference type="Proteomes" id="UP000036955">
    <property type="component" value="Unassembled WGS sequence"/>
</dbReference>
<keyword evidence="1" id="KW-1133">Transmembrane helix</keyword>
<gene>
    <name evidence="2" type="ORF">ACS77_09995</name>
</gene>
<sequence length="64" mass="6383">MTVVTVAAGMAVTAAVEAMTIEATIGRIIVPVGAITVMAIGMAEATTGKPLNKKAAHEAPLFCA</sequence>
<dbReference type="PATRIC" id="fig|317.197.peg.1164"/>
<keyword evidence="1" id="KW-0812">Transmembrane</keyword>
<name>A0A0L1MH04_PSESX</name>